<dbReference type="OrthoDB" id="5458931at2"/>
<organism evidence="1 2">
    <name type="scientific">Megalodesulfovibrio gigas (strain ATCC 19364 / DSM 1382 / NCIMB 9332 / VKM B-1759)</name>
    <name type="common">Desulfovibrio gigas</name>
    <dbReference type="NCBI Taxonomy" id="1121448"/>
    <lineage>
        <taxon>Bacteria</taxon>
        <taxon>Pseudomonadati</taxon>
        <taxon>Thermodesulfobacteriota</taxon>
        <taxon>Desulfovibrionia</taxon>
        <taxon>Desulfovibrionales</taxon>
        <taxon>Desulfovibrionaceae</taxon>
        <taxon>Megalodesulfovibrio</taxon>
    </lineage>
</organism>
<dbReference type="Proteomes" id="UP000016587">
    <property type="component" value="Plasmid unnamed"/>
</dbReference>
<gene>
    <name evidence="1" type="ORF">DGI_4070</name>
</gene>
<dbReference type="PATRIC" id="fig|1121448.10.peg.3566"/>
<geneLocation type="plasmid" evidence="2"/>
<dbReference type="EMBL" id="CP006586">
    <property type="protein sequence ID" value="AGW15281.1"/>
    <property type="molecule type" value="Genomic_DNA"/>
</dbReference>
<dbReference type="RefSeq" id="WP_021758475.1">
    <property type="nucleotide sequence ID" value="NC_022436.1"/>
</dbReference>
<name>T2GGD1_MEGG1</name>
<reference evidence="2" key="2">
    <citation type="submission" date="2013-07" db="EMBL/GenBank/DDBJ databases">
        <authorList>
            <person name="Morais-Silva F.O."/>
            <person name="Rezende A.M."/>
            <person name="Pimentel C."/>
            <person name="Resende D.M."/>
            <person name="Santos C.I."/>
            <person name="Clemente C."/>
            <person name="de Oliveira L.M."/>
            <person name="da Silva S.M."/>
            <person name="Costa D.A."/>
            <person name="Varela-Raposo A."/>
            <person name="Horacio E.C.A."/>
            <person name="Matos M."/>
            <person name="Flores O."/>
            <person name="Ruiz J.C."/>
            <person name="Rodrigues-Pousada C."/>
        </authorList>
    </citation>
    <scope>NUCLEOTIDE SEQUENCE [LARGE SCALE GENOMIC DNA]</scope>
    <source>
        <strain evidence="2">ATCC 19364 / DSM 1382 / NCIMB 9332 / VKM B-1759</strain>
        <plasmid evidence="2">Plasmid</plasmid>
    </source>
</reference>
<dbReference type="AlphaFoldDB" id="T2GGD1"/>
<reference evidence="1 2" key="1">
    <citation type="journal article" date="2013" name="J. Bacteriol.">
        <title>Roles of HynAB and Ech, the only two hydrogenases found in the model sulfate reducer Desulfovibrio gigas.</title>
        <authorList>
            <person name="Morais-Silva F.O."/>
            <person name="Santos C.I."/>
            <person name="Rodrigues R."/>
            <person name="Pereira I.A."/>
            <person name="Rodrigues-Pousada C."/>
        </authorList>
    </citation>
    <scope>NUCLEOTIDE SEQUENCE [LARGE SCALE GENOMIC DNA]</scope>
    <source>
        <strain evidence="2">ATCC 19364 / DSM 1382 / NCIMB 9332 / VKM B-1759</strain>
        <plasmid evidence="2">Plasmid</plasmid>
    </source>
</reference>
<keyword evidence="2" id="KW-1185">Reference proteome</keyword>
<evidence type="ECO:0000313" key="2">
    <source>
        <dbReference type="Proteomes" id="UP000016587"/>
    </source>
</evidence>
<dbReference type="eggNOG" id="ENOG5034ABA">
    <property type="taxonomic scope" value="Bacteria"/>
</dbReference>
<proteinExistence type="predicted"/>
<dbReference type="KEGG" id="dgg:DGI_4070"/>
<dbReference type="HOGENOM" id="CLU_1710305_0_0_7"/>
<accession>T2GGD1</accession>
<keyword evidence="1" id="KW-0614">Plasmid</keyword>
<sequence>MRMEWTIIKGRGNLRPVLQYTVTLTEFEKSLAVPMVEVESGIPKPPDAGWNFCWPGQHERGPWTPTEFHVLQTPNHRSGQATASLKLPWRADNLYPEVETSFLALREAFEIALTEAAQSQPFQVQGRLETSGEAKKHIAPAVAAARILHAVKG</sequence>
<evidence type="ECO:0000313" key="1">
    <source>
        <dbReference type="EMBL" id="AGW15281.1"/>
    </source>
</evidence>
<protein>
    <submittedName>
        <fullName evidence="1">Uncharacterized protein</fullName>
    </submittedName>
</protein>